<dbReference type="InterPro" id="IPR050142">
    <property type="entry name" value="MADS-box/MEF2_TF"/>
</dbReference>
<dbReference type="PANTHER" id="PTHR48019">
    <property type="entry name" value="SERUM RESPONSE FACTOR HOMOLOG"/>
    <property type="match status" value="1"/>
</dbReference>
<proteinExistence type="predicted"/>
<keyword evidence="4" id="KW-0804">Transcription</keyword>
<dbReference type="InterPro" id="IPR002487">
    <property type="entry name" value="TF_Kbox"/>
</dbReference>
<dbReference type="SUPFAM" id="SSF55455">
    <property type="entry name" value="SRF-like"/>
    <property type="match status" value="1"/>
</dbReference>
<dbReference type="Gene3D" id="3.40.1810.10">
    <property type="entry name" value="Transcription factor, MADS-box"/>
    <property type="match status" value="1"/>
</dbReference>
<dbReference type="GO" id="GO:0048608">
    <property type="term" value="P:reproductive structure development"/>
    <property type="evidence" value="ECO:0007669"/>
    <property type="project" value="UniProtKB-ARBA"/>
</dbReference>
<feature type="domain" description="MADS-box" evidence="7">
    <location>
        <begin position="47"/>
        <end position="107"/>
    </location>
</feature>
<dbReference type="PRINTS" id="PR00404">
    <property type="entry name" value="MADSDOMAIN"/>
</dbReference>
<evidence type="ECO:0000313" key="9">
    <source>
        <dbReference type="EMBL" id="KAG0465477.1"/>
    </source>
</evidence>
<evidence type="ECO:0000256" key="2">
    <source>
        <dbReference type="ARBA" id="ARBA00023015"/>
    </source>
</evidence>
<dbReference type="PROSITE" id="PS00350">
    <property type="entry name" value="MADS_BOX_1"/>
    <property type="match status" value="1"/>
</dbReference>
<dbReference type="Proteomes" id="UP000639772">
    <property type="component" value="Chromosome 10"/>
</dbReference>
<name>A0A835QCU7_VANPL</name>
<evidence type="ECO:0000256" key="1">
    <source>
        <dbReference type="ARBA" id="ARBA00004123"/>
    </source>
</evidence>
<organism evidence="9 10">
    <name type="scientific">Vanilla planifolia</name>
    <name type="common">Vanilla</name>
    <dbReference type="NCBI Taxonomy" id="51239"/>
    <lineage>
        <taxon>Eukaryota</taxon>
        <taxon>Viridiplantae</taxon>
        <taxon>Streptophyta</taxon>
        <taxon>Embryophyta</taxon>
        <taxon>Tracheophyta</taxon>
        <taxon>Spermatophyta</taxon>
        <taxon>Magnoliopsida</taxon>
        <taxon>Liliopsida</taxon>
        <taxon>Asparagales</taxon>
        <taxon>Orchidaceae</taxon>
        <taxon>Vanilloideae</taxon>
        <taxon>Vanilleae</taxon>
        <taxon>Vanilla</taxon>
    </lineage>
</organism>
<dbReference type="Pfam" id="PF00319">
    <property type="entry name" value="SRF-TF"/>
    <property type="match status" value="1"/>
</dbReference>
<dbReference type="GO" id="GO:0005634">
    <property type="term" value="C:nucleus"/>
    <property type="evidence" value="ECO:0007669"/>
    <property type="project" value="UniProtKB-SubCell"/>
</dbReference>
<dbReference type="PROSITE" id="PS51297">
    <property type="entry name" value="K_BOX"/>
    <property type="match status" value="1"/>
</dbReference>
<evidence type="ECO:0000256" key="5">
    <source>
        <dbReference type="ARBA" id="ARBA00023242"/>
    </source>
</evidence>
<dbReference type="GO" id="GO:0046983">
    <property type="term" value="F:protein dimerization activity"/>
    <property type="evidence" value="ECO:0007669"/>
    <property type="project" value="InterPro"/>
</dbReference>
<keyword evidence="6" id="KW-0175">Coiled coil</keyword>
<evidence type="ECO:0000256" key="6">
    <source>
        <dbReference type="SAM" id="Coils"/>
    </source>
</evidence>
<dbReference type="GO" id="GO:0000977">
    <property type="term" value="F:RNA polymerase II transcription regulatory region sequence-specific DNA binding"/>
    <property type="evidence" value="ECO:0007669"/>
    <property type="project" value="InterPro"/>
</dbReference>
<sequence>MGKKVHIDEAPQATVKRGQKVNLGNHKLATSQAGNTESATLEPKEKMGRGKIEIKRIENTTNRQVTFCKRRNGLLKKAYELSVLCDAEVALIIFSNRGRLYEYANNSVKGTIDRYKKASTDNTNAGSISEANSQYYQQEAAKLRQQITNLQNSNRNLMGDALTTMSLRDLKQLETRLEKGIHKIRSKKNELLYAEIDYMQRREMELQNENMYMRNKIADNERALQQQHINMLPSTSNEYEVMPPFDSRNFLHVNLMDPSSHYSRQQQTALQLG</sequence>
<keyword evidence="2" id="KW-0805">Transcription regulation</keyword>
<dbReference type="PROSITE" id="PS50066">
    <property type="entry name" value="MADS_BOX_2"/>
    <property type="match status" value="1"/>
</dbReference>
<dbReference type="AlphaFoldDB" id="A0A835QCU7"/>
<dbReference type="Pfam" id="PF01486">
    <property type="entry name" value="K-box"/>
    <property type="match status" value="1"/>
</dbReference>
<dbReference type="SMART" id="SM00432">
    <property type="entry name" value="MADS"/>
    <property type="match status" value="1"/>
</dbReference>
<dbReference type="GO" id="GO:0003700">
    <property type="term" value="F:DNA-binding transcription factor activity"/>
    <property type="evidence" value="ECO:0007669"/>
    <property type="project" value="InterPro"/>
</dbReference>
<feature type="coiled-coil region" evidence="6">
    <location>
        <begin position="133"/>
        <end position="190"/>
    </location>
</feature>
<dbReference type="CDD" id="cd00265">
    <property type="entry name" value="MADS_MEF2_like"/>
    <property type="match status" value="1"/>
</dbReference>
<feature type="domain" description="K-box" evidence="8">
    <location>
        <begin position="133"/>
        <end position="223"/>
    </location>
</feature>
<dbReference type="InterPro" id="IPR033896">
    <property type="entry name" value="MEF2-like_N"/>
</dbReference>
<gene>
    <name evidence="9" type="ORF">HPP92_019641</name>
</gene>
<evidence type="ECO:0000256" key="4">
    <source>
        <dbReference type="ARBA" id="ARBA00023163"/>
    </source>
</evidence>
<accession>A0A835QCU7</accession>
<evidence type="ECO:0000259" key="7">
    <source>
        <dbReference type="PROSITE" id="PS50066"/>
    </source>
</evidence>
<comment type="subcellular location">
    <subcellularLocation>
        <location evidence="1">Nucleus</location>
    </subcellularLocation>
</comment>
<dbReference type="GO" id="GO:0009791">
    <property type="term" value="P:post-embryonic development"/>
    <property type="evidence" value="ECO:0007669"/>
    <property type="project" value="UniProtKB-ARBA"/>
</dbReference>
<dbReference type="InterPro" id="IPR002100">
    <property type="entry name" value="TF_MADSbox"/>
</dbReference>
<dbReference type="InterPro" id="IPR036879">
    <property type="entry name" value="TF_MADSbox_sf"/>
</dbReference>
<evidence type="ECO:0000256" key="3">
    <source>
        <dbReference type="ARBA" id="ARBA00023125"/>
    </source>
</evidence>
<keyword evidence="5" id="KW-0539">Nucleus</keyword>
<dbReference type="GO" id="GO:0045944">
    <property type="term" value="P:positive regulation of transcription by RNA polymerase II"/>
    <property type="evidence" value="ECO:0007669"/>
    <property type="project" value="InterPro"/>
</dbReference>
<dbReference type="EMBL" id="JADCNM010000010">
    <property type="protein sequence ID" value="KAG0465477.1"/>
    <property type="molecule type" value="Genomic_DNA"/>
</dbReference>
<comment type="caution">
    <text evidence="9">The sequence shown here is derived from an EMBL/GenBank/DDBJ whole genome shotgun (WGS) entry which is preliminary data.</text>
</comment>
<evidence type="ECO:0008006" key="11">
    <source>
        <dbReference type="Google" id="ProtNLM"/>
    </source>
</evidence>
<dbReference type="FunFam" id="3.40.1810.10:FF:000009">
    <property type="entry name" value="agamous-like MADS-box protein AGL11"/>
    <property type="match status" value="1"/>
</dbReference>
<protein>
    <recommendedName>
        <fullName evidence="11">AGAMOUS-like protein</fullName>
    </recommendedName>
</protein>
<reference evidence="9 10" key="1">
    <citation type="journal article" date="2020" name="Nat. Food">
        <title>A phased Vanilla planifolia genome enables genetic improvement of flavour and production.</title>
        <authorList>
            <person name="Hasing T."/>
            <person name="Tang H."/>
            <person name="Brym M."/>
            <person name="Khazi F."/>
            <person name="Huang T."/>
            <person name="Chambers A.H."/>
        </authorList>
    </citation>
    <scope>NUCLEOTIDE SEQUENCE [LARGE SCALE GENOMIC DNA]</scope>
    <source>
        <tissue evidence="9">Leaf</tissue>
    </source>
</reference>
<evidence type="ECO:0000313" key="10">
    <source>
        <dbReference type="Proteomes" id="UP000639772"/>
    </source>
</evidence>
<keyword evidence="3" id="KW-0238">DNA-binding</keyword>
<evidence type="ECO:0000259" key="8">
    <source>
        <dbReference type="PROSITE" id="PS51297"/>
    </source>
</evidence>
<dbReference type="OrthoDB" id="1898716at2759"/>